<keyword evidence="2" id="KW-1185">Reference proteome</keyword>
<organism evidence="1 2">
    <name type="scientific">Aurantimicrobium photophilum</name>
    <dbReference type="NCBI Taxonomy" id="1987356"/>
    <lineage>
        <taxon>Bacteria</taxon>
        <taxon>Bacillati</taxon>
        <taxon>Actinomycetota</taxon>
        <taxon>Actinomycetes</taxon>
        <taxon>Micrococcales</taxon>
        <taxon>Microbacteriaceae</taxon>
        <taxon>Aurantimicrobium</taxon>
    </lineage>
</organism>
<dbReference type="RefSeq" id="WP_110234526.1">
    <property type="nucleotide sequence ID" value="NZ_CP023994.1"/>
</dbReference>
<reference evidence="1 2" key="1">
    <citation type="submission" date="2017-10" db="EMBL/GenBank/DDBJ databases">
        <title>Genome of an Actinobacterium that displays light-enhanced growth.</title>
        <authorList>
            <person name="Maresca J.A."/>
            <person name="Hempel P."/>
            <person name="Shevchenko O."/>
            <person name="Miller K.J."/>
            <person name="Hahn M.W."/>
        </authorList>
    </citation>
    <scope>NUCLEOTIDE SEQUENCE [LARGE SCALE GENOMIC DNA]</scope>
    <source>
        <strain evidence="1 2">MWH-Mo1</strain>
    </source>
</reference>
<dbReference type="InterPro" id="IPR024524">
    <property type="entry name" value="DUF3800"/>
</dbReference>
<accession>A0A2Z3S5N5</accession>
<evidence type="ECO:0000313" key="1">
    <source>
        <dbReference type="EMBL" id="AWR22078.1"/>
    </source>
</evidence>
<dbReference type="Pfam" id="PF12686">
    <property type="entry name" value="DUF3800"/>
    <property type="match status" value="1"/>
</dbReference>
<evidence type="ECO:0008006" key="3">
    <source>
        <dbReference type="Google" id="ProtNLM"/>
    </source>
</evidence>
<dbReference type="OrthoDB" id="9792394at2"/>
<dbReference type="KEGG" id="aum:AURMO_01492"/>
<evidence type="ECO:0000313" key="2">
    <source>
        <dbReference type="Proteomes" id="UP000246894"/>
    </source>
</evidence>
<name>A0A2Z3S5N5_9MICO</name>
<sequence>MYVFIDDSGDAGFRLGEGSSDSLVIACCVFPDADSAELAADEIRKIRSELGWHTSHEFKFSKTRADIRMQFLVRLAKQNFFIRAIVLPKKDIDSDFLKTEHKSFYNFAIQSVLSNSGGTIQNASIRIDGSGGREYRKAAIAYFRRESQAKDAGIIRKVSFVDSHRDQLIQLADMVAGSIRCSHDSNRVDSGQYLGALNARIRDPRSDIWVFGVPR</sequence>
<proteinExistence type="predicted"/>
<dbReference type="Proteomes" id="UP000246894">
    <property type="component" value="Chromosome"/>
</dbReference>
<gene>
    <name evidence="1" type="ORF">AURMO_01492</name>
</gene>
<dbReference type="EMBL" id="CP023994">
    <property type="protein sequence ID" value="AWR22078.1"/>
    <property type="molecule type" value="Genomic_DNA"/>
</dbReference>
<protein>
    <recommendedName>
        <fullName evidence="3">DUF3800 domain-containing protein</fullName>
    </recommendedName>
</protein>
<dbReference type="AlphaFoldDB" id="A0A2Z3S5N5"/>